<protein>
    <recommendedName>
        <fullName evidence="4">SH3 domain-containing protein</fullName>
    </recommendedName>
</protein>
<feature type="region of interest" description="Disordered" evidence="1">
    <location>
        <begin position="365"/>
        <end position="387"/>
    </location>
</feature>
<feature type="region of interest" description="Disordered" evidence="1">
    <location>
        <begin position="53"/>
        <end position="291"/>
    </location>
</feature>
<feature type="compositionally biased region" description="Low complexity" evidence="1">
    <location>
        <begin position="53"/>
        <end position="62"/>
    </location>
</feature>
<feature type="compositionally biased region" description="Low complexity" evidence="1">
    <location>
        <begin position="70"/>
        <end position="87"/>
    </location>
</feature>
<proteinExistence type="predicted"/>
<feature type="transmembrane region" description="Helical" evidence="2">
    <location>
        <begin position="297"/>
        <end position="318"/>
    </location>
</feature>
<sequence length="649" mass="64809">MRVIQRQASADHVVIGRALADKTTVEAREPQLLKLPIPLPSVPVLSPLLSPVVGGSNSNQNSGGSGSGSGSSPTTATSPPTQTTSSGGNSGGTGGGSTGGGSSSTSNPGGGGSSGSGGNGGSTSSGGSSSSGGGSSSDPSSGGGATSSGSTSSGGSGSSGSTGDTSTSGDTSSSTSSSQGDTAGNTSTPGGIALTSGGSSNDTSTSDGETTNSNGSGSTQNNDSADQTTPGAVANAGGIVGTNQAPGAHSTNGKGIPNATLSGGKSTSTGIGGISSGPDGSNSSGGNTSSKHGLSGGAIAGISILLLALLVGLVIFAVRRRTRSQRHDQANRWWFTGKRNSQTYGDRNSKEIIAPGVRTARSSFATTVDHSNSSHGRQSPGPLSQDDFIIPPLPPMAEIGRANGNVPALTIDVSHFAPTPAIFEKRVSTCSQVSGESTSEYLVVHHRDSLNPGTPMSVRPFSPSESFSFPRPPDPVGDRNSAYSRPSSSGTLAMLQAGTHFSFHSSNVPPTPGLPTLIVSQDNPINNVTDPFADNNPFEDPGPSAAVPEQAFVSGNNGGFAETEFICRPFVPTLSDELAVRPDDPVRILTTFDDGWALVEKIRLDTNEVLERGLIPIDCLRAPGQPLPAFFAAKRVSSYAGSVAEVHAM</sequence>
<feature type="compositionally biased region" description="Gly residues" evidence="1">
    <location>
        <begin position="88"/>
        <end position="160"/>
    </location>
</feature>
<feature type="compositionally biased region" description="Low complexity" evidence="1">
    <location>
        <begin position="457"/>
        <end position="469"/>
    </location>
</feature>
<dbReference type="OrthoDB" id="5340910at2759"/>
<evidence type="ECO:0008006" key="4">
    <source>
        <dbReference type="Google" id="ProtNLM"/>
    </source>
</evidence>
<keyword evidence="2" id="KW-0812">Transmembrane</keyword>
<comment type="caution">
    <text evidence="3">The sequence shown here is derived from an EMBL/GenBank/DDBJ whole genome shotgun (WGS) entry which is preliminary data.</text>
</comment>
<organism evidence="3">
    <name type="scientific">Psilocybe cubensis</name>
    <name type="common">Psychedelic mushroom</name>
    <name type="synonym">Stropharia cubensis</name>
    <dbReference type="NCBI Taxonomy" id="181762"/>
    <lineage>
        <taxon>Eukaryota</taxon>
        <taxon>Fungi</taxon>
        <taxon>Dikarya</taxon>
        <taxon>Basidiomycota</taxon>
        <taxon>Agaricomycotina</taxon>
        <taxon>Agaricomycetes</taxon>
        <taxon>Agaricomycetidae</taxon>
        <taxon>Agaricales</taxon>
        <taxon>Agaricineae</taxon>
        <taxon>Strophariaceae</taxon>
        <taxon>Psilocybe</taxon>
    </lineage>
</organism>
<feature type="compositionally biased region" description="Low complexity" evidence="1">
    <location>
        <begin position="195"/>
        <end position="224"/>
    </location>
</feature>
<feature type="compositionally biased region" description="Low complexity" evidence="1">
    <location>
        <begin position="161"/>
        <end position="184"/>
    </location>
</feature>
<keyword evidence="2" id="KW-1133">Transmembrane helix</keyword>
<keyword evidence="2" id="KW-0472">Membrane</keyword>
<dbReference type="AlphaFoldDB" id="A0A8H8CGT9"/>
<name>A0A8H8CGT9_PSICU</name>
<evidence type="ECO:0000256" key="2">
    <source>
        <dbReference type="SAM" id="Phobius"/>
    </source>
</evidence>
<evidence type="ECO:0000256" key="1">
    <source>
        <dbReference type="SAM" id="MobiDB-lite"/>
    </source>
</evidence>
<dbReference type="EMBL" id="JAFIQS010000010">
    <property type="protein sequence ID" value="KAG5165036.1"/>
    <property type="molecule type" value="Genomic_DNA"/>
</dbReference>
<dbReference type="InterPro" id="IPR036028">
    <property type="entry name" value="SH3-like_dom_sf"/>
</dbReference>
<feature type="compositionally biased region" description="Polar residues" evidence="1">
    <location>
        <begin position="241"/>
        <end position="253"/>
    </location>
</feature>
<feature type="compositionally biased region" description="Low complexity" evidence="1">
    <location>
        <begin position="276"/>
        <end position="291"/>
    </location>
</feature>
<accession>A0A8H8CGT9</accession>
<dbReference type="SUPFAM" id="SSF50044">
    <property type="entry name" value="SH3-domain"/>
    <property type="match status" value="1"/>
</dbReference>
<feature type="compositionally biased region" description="Polar residues" evidence="1">
    <location>
        <begin position="365"/>
        <end position="377"/>
    </location>
</feature>
<evidence type="ECO:0000313" key="3">
    <source>
        <dbReference type="EMBL" id="KAG5165036.1"/>
    </source>
</evidence>
<feature type="region of interest" description="Disordered" evidence="1">
    <location>
        <begin position="452"/>
        <end position="489"/>
    </location>
</feature>
<reference evidence="3" key="1">
    <citation type="submission" date="2021-02" db="EMBL/GenBank/DDBJ databases">
        <title>Psilocybe cubensis genome.</title>
        <authorList>
            <person name="Mckernan K.J."/>
            <person name="Crawford S."/>
            <person name="Trippe A."/>
            <person name="Kane L.T."/>
            <person name="Mclaughlin S."/>
        </authorList>
    </citation>
    <scope>NUCLEOTIDE SEQUENCE [LARGE SCALE GENOMIC DNA]</scope>
    <source>
        <strain evidence="3">MGC-MH-2018</strain>
    </source>
</reference>
<gene>
    <name evidence="3" type="ORF">JR316_009730</name>
</gene>